<dbReference type="InterPro" id="IPR036909">
    <property type="entry name" value="Cyt_c-like_dom_sf"/>
</dbReference>
<feature type="domain" description="Cytochrome c" evidence="7">
    <location>
        <begin position="59"/>
        <end position="138"/>
    </location>
</feature>
<dbReference type="AlphaFoldDB" id="A0A8B6X0W0"/>
<dbReference type="PANTHER" id="PTHR33751">
    <property type="entry name" value="CBB3-TYPE CYTOCHROME C OXIDASE SUBUNIT FIXP"/>
    <property type="match status" value="1"/>
</dbReference>
<reference evidence="9" key="7">
    <citation type="submission" date="2025-08" db="UniProtKB">
        <authorList>
            <consortium name="RefSeq"/>
        </authorList>
    </citation>
    <scope>IDENTIFICATION</scope>
</reference>
<dbReference type="Proteomes" id="UP000675920">
    <property type="component" value="Unplaced"/>
</dbReference>
<reference evidence="9" key="6">
    <citation type="journal article" date="2019" name="Int. J. Biol. Macromol.">
        <title>Cytochrome c: An extreme multifunctional protein with a key role in cell fate.</title>
        <authorList>
            <person name="Santucci R."/>
            <person name="Sinibaldi F."/>
            <person name="Cozza P."/>
            <person name="Polticelli F."/>
            <person name="Fiorucci L."/>
        </authorList>
    </citation>
    <scope>NUCLEOTIDE SEQUENCE</scope>
</reference>
<accession>A0A8B6X0W0</accession>
<dbReference type="Pfam" id="PF13442">
    <property type="entry name" value="Cytochrome_CBB3"/>
    <property type="match status" value="1"/>
</dbReference>
<protein>
    <submittedName>
        <fullName evidence="9">C-type cytochrome</fullName>
    </submittedName>
</protein>
<dbReference type="GO" id="GO:0020037">
    <property type="term" value="F:heme binding"/>
    <property type="evidence" value="ECO:0007669"/>
    <property type="project" value="InterPro"/>
</dbReference>
<reference evidence="9" key="1">
    <citation type="journal article" date="1999" name="Curr. Biol.">
        <title>Cytochrome c.</title>
        <authorList>
            <person name="Kroemer G."/>
        </authorList>
    </citation>
    <scope>NUCLEOTIDE SEQUENCE</scope>
</reference>
<reference evidence="9" key="2">
    <citation type="journal article" date="1999" name="Structure">
        <title>Still a puzzle: why is haem covalently attached in c-type cytochromes?</title>
        <authorList>
            <person name="Barker P.D."/>
            <person name="Ferguson S.J."/>
        </authorList>
    </citation>
    <scope>NUCLEOTIDE SEQUENCE</scope>
</reference>
<dbReference type="Gene3D" id="1.10.760.10">
    <property type="entry name" value="Cytochrome c-like domain"/>
    <property type="match status" value="1"/>
</dbReference>
<keyword evidence="3 4" id="KW-0408">Iron</keyword>
<dbReference type="RefSeq" id="WP_028309947.1">
    <property type="nucleotide sequence ID" value="NZ_AXWS01000003.1"/>
</dbReference>
<evidence type="ECO:0000256" key="1">
    <source>
        <dbReference type="ARBA" id="ARBA00022617"/>
    </source>
</evidence>
<evidence type="ECO:0000256" key="3">
    <source>
        <dbReference type="ARBA" id="ARBA00023004"/>
    </source>
</evidence>
<dbReference type="PANTHER" id="PTHR33751:SF13">
    <property type="entry name" value="CYTOCHROME BC1 COMPLEX CYTOCHROME C SUBUNIT"/>
    <property type="match status" value="1"/>
</dbReference>
<evidence type="ECO:0000256" key="2">
    <source>
        <dbReference type="ARBA" id="ARBA00022723"/>
    </source>
</evidence>
<keyword evidence="6" id="KW-0732">Signal</keyword>
<dbReference type="PROSITE" id="PS51007">
    <property type="entry name" value="CYTC"/>
    <property type="match status" value="1"/>
</dbReference>
<reference evidence="9" key="4">
    <citation type="journal article" date="2008" name="Nat. Rev. Mol. Cell Biol.">
        <title>Cytochrome c: functions beyond respiration.</title>
        <authorList>
            <person name="Ow Y.P."/>
            <person name="Green D.R."/>
            <person name="Hao Z."/>
            <person name="Mak T.W."/>
        </authorList>
    </citation>
    <scope>NUCLEOTIDE SEQUENCE</scope>
</reference>
<dbReference type="GO" id="GO:0009055">
    <property type="term" value="F:electron transfer activity"/>
    <property type="evidence" value="ECO:0007669"/>
    <property type="project" value="InterPro"/>
</dbReference>
<reference evidence="9" key="3">
    <citation type="journal article" date="2003" name="Philos. Trans. R. Soc. Lond., B, Biol. Sci.">
        <title>C-type cytochromes: diverse structures and biogenesis systems pose evolutionary problems.</title>
        <authorList>
            <person name="Allen J.W."/>
            <person name="Daltrop O."/>
            <person name="Stevens J.M."/>
            <person name="Ferguson S.J."/>
        </authorList>
    </citation>
    <scope>NUCLEOTIDE SEQUENCE</scope>
</reference>
<proteinExistence type="predicted"/>
<evidence type="ECO:0000256" key="6">
    <source>
        <dbReference type="SAM" id="SignalP"/>
    </source>
</evidence>
<name>A0A8B6X0W0_9BURK</name>
<keyword evidence="1 4" id="KW-0349">Heme</keyword>
<dbReference type="InterPro" id="IPR009056">
    <property type="entry name" value="Cyt_c-like_dom"/>
</dbReference>
<evidence type="ECO:0000259" key="7">
    <source>
        <dbReference type="PROSITE" id="PS51007"/>
    </source>
</evidence>
<dbReference type="SUPFAM" id="SSF46626">
    <property type="entry name" value="Cytochrome c"/>
    <property type="match status" value="1"/>
</dbReference>
<reference evidence="9" key="5">
    <citation type="journal article" date="2012" name="Protein Cell">
        <title>Continued surprises in the cytochrome c biogenesis story.</title>
        <authorList>
            <person name="Sawyer E.B."/>
            <person name="Barker P.D."/>
        </authorList>
    </citation>
    <scope>NUCLEOTIDE SEQUENCE</scope>
</reference>
<feature type="region of interest" description="Disordered" evidence="5">
    <location>
        <begin position="36"/>
        <end position="58"/>
    </location>
</feature>
<dbReference type="OrthoDB" id="9765171at2"/>
<evidence type="ECO:0000313" key="8">
    <source>
        <dbReference type="Proteomes" id="UP000675920"/>
    </source>
</evidence>
<evidence type="ECO:0000256" key="4">
    <source>
        <dbReference type="PROSITE-ProRule" id="PRU00433"/>
    </source>
</evidence>
<evidence type="ECO:0000256" key="5">
    <source>
        <dbReference type="SAM" id="MobiDB-lite"/>
    </source>
</evidence>
<feature type="compositionally biased region" description="Pro residues" evidence="5">
    <location>
        <begin position="38"/>
        <end position="51"/>
    </location>
</feature>
<sequence length="144" mass="14875">MTDAANAARSPGRRGPVAALVIAGALLAASVAALAHTSPPPPEPTAAPGAPPFDLADPARIDAGRKRFNQTCAAYCHGNGGEGGKAPNFKGRPDFVPEAAFETITNGRNSGADVMPPWGTAFSPEQIWELVAYLRQLSTEAPTR</sequence>
<dbReference type="GO" id="GO:0046872">
    <property type="term" value="F:metal ion binding"/>
    <property type="evidence" value="ECO:0007669"/>
    <property type="project" value="UniProtKB-KW"/>
</dbReference>
<feature type="signal peptide" evidence="6">
    <location>
        <begin position="1"/>
        <end position="35"/>
    </location>
</feature>
<dbReference type="InterPro" id="IPR050597">
    <property type="entry name" value="Cytochrome_c_Oxidase_Subunit"/>
</dbReference>
<keyword evidence="2 4" id="KW-0479">Metal-binding</keyword>
<organism evidence="8 9">
    <name type="scientific">Derxia gummosa DSM 723</name>
    <dbReference type="NCBI Taxonomy" id="1121388"/>
    <lineage>
        <taxon>Bacteria</taxon>
        <taxon>Pseudomonadati</taxon>
        <taxon>Pseudomonadota</taxon>
        <taxon>Betaproteobacteria</taxon>
        <taxon>Burkholderiales</taxon>
        <taxon>Alcaligenaceae</taxon>
        <taxon>Derxia</taxon>
    </lineage>
</organism>
<keyword evidence="8" id="KW-1185">Reference proteome</keyword>
<feature type="chain" id="PRO_5034804872" evidence="6">
    <location>
        <begin position="36"/>
        <end position="144"/>
    </location>
</feature>
<evidence type="ECO:0000313" key="9">
    <source>
        <dbReference type="RefSeq" id="WP_028309947.1"/>
    </source>
</evidence>